<gene>
    <name evidence="1" type="ORF">TSPGSL018_7495</name>
</gene>
<evidence type="ECO:0000313" key="1">
    <source>
        <dbReference type="EMBL" id="JAC81618.1"/>
    </source>
</evidence>
<sequence>MAGRKESRFVDIKDFPFFTHYPQQKDQLRTLNCWRVPQSN</sequence>
<accession>A0A061SBJ3</accession>
<organism evidence="1">
    <name type="scientific">Tetraselmis sp. GSL018</name>
    <dbReference type="NCBI Taxonomy" id="582737"/>
    <lineage>
        <taxon>Eukaryota</taxon>
        <taxon>Viridiplantae</taxon>
        <taxon>Chlorophyta</taxon>
        <taxon>core chlorophytes</taxon>
        <taxon>Chlorodendrophyceae</taxon>
        <taxon>Chlorodendrales</taxon>
        <taxon>Chlorodendraceae</taxon>
        <taxon>Tetraselmis</taxon>
    </lineage>
</organism>
<protein>
    <submittedName>
        <fullName evidence="1">Uncharacterized protein</fullName>
    </submittedName>
</protein>
<dbReference type="AlphaFoldDB" id="A0A061SBJ3"/>
<reference evidence="1" key="1">
    <citation type="submission" date="2014-05" db="EMBL/GenBank/DDBJ databases">
        <title>The transcriptome of the halophilic microalga Tetraselmis sp. GSL018 isolated from the Great Salt Lake, Utah.</title>
        <authorList>
            <person name="Jinkerson R.E."/>
            <person name="D'Adamo S."/>
            <person name="Posewitz M.C."/>
        </authorList>
    </citation>
    <scope>NUCLEOTIDE SEQUENCE</scope>
    <source>
        <strain evidence="1">GSL018</strain>
    </source>
</reference>
<feature type="non-terminal residue" evidence="1">
    <location>
        <position position="40"/>
    </location>
</feature>
<dbReference type="EMBL" id="GBEZ01003528">
    <property type="protein sequence ID" value="JAC81618.1"/>
    <property type="molecule type" value="Transcribed_RNA"/>
</dbReference>
<name>A0A061SBJ3_9CHLO</name>
<proteinExistence type="predicted"/>